<dbReference type="STRING" id="1314674.A0A0D7BJ92"/>
<dbReference type="InterPro" id="IPR013243">
    <property type="entry name" value="SCA7_dom"/>
</dbReference>
<gene>
    <name evidence="3" type="ORF">CYLTODRAFT_392252</name>
</gene>
<dbReference type="Pfam" id="PF08313">
    <property type="entry name" value="SCA7"/>
    <property type="match status" value="1"/>
</dbReference>
<dbReference type="Proteomes" id="UP000054007">
    <property type="component" value="Unassembled WGS sequence"/>
</dbReference>
<organism evidence="3 4">
    <name type="scientific">Cylindrobasidium torrendii FP15055 ss-10</name>
    <dbReference type="NCBI Taxonomy" id="1314674"/>
    <lineage>
        <taxon>Eukaryota</taxon>
        <taxon>Fungi</taxon>
        <taxon>Dikarya</taxon>
        <taxon>Basidiomycota</taxon>
        <taxon>Agaricomycotina</taxon>
        <taxon>Agaricomycetes</taxon>
        <taxon>Agaricomycetidae</taxon>
        <taxon>Agaricales</taxon>
        <taxon>Marasmiineae</taxon>
        <taxon>Physalacriaceae</taxon>
        <taxon>Cylindrobasidium</taxon>
    </lineage>
</organism>
<protein>
    <submittedName>
        <fullName evidence="3">SCA7-domain-containing protein</fullName>
    </submittedName>
</protein>
<keyword evidence="4" id="KW-1185">Reference proteome</keyword>
<dbReference type="EMBL" id="KN880470">
    <property type="protein sequence ID" value="KIY70290.1"/>
    <property type="molecule type" value="Genomic_DNA"/>
</dbReference>
<dbReference type="PANTHER" id="PTHR47805:SF1">
    <property type="entry name" value="SAGA-ASSOCIATED FACTOR 73"/>
    <property type="match status" value="1"/>
</dbReference>
<dbReference type="GO" id="GO:0006357">
    <property type="term" value="P:regulation of transcription by RNA polymerase II"/>
    <property type="evidence" value="ECO:0007669"/>
    <property type="project" value="TreeGrafter"/>
</dbReference>
<dbReference type="Gene3D" id="6.10.140.1270">
    <property type="match status" value="1"/>
</dbReference>
<sequence length="324" mass="35277">MVKKVTTKASPSPAPFDFDAPWYPEPPAENVPAAPTAWLDATSIKTFGCEPITATVGIMRCHDCSKSVLRSYFMTHKAECAEIRKQRDKASKTAKKRKLSPEAGGDDEGQPSKKKSKAAAPQKKDTTSHPDRNCYVWDESKGRPCQRSLTCKTHSMGAKRSVPGRSRPFNDLLHDHQRATNPNFVEPVKKPSKAERKEAKDREKAEKKRIADEAAIASGIKKPGEKDGKSKKSKKAAAAAAAGVNKIDVGEPELEENLDDLDSEAEVEVLTNSIRAARQNGIIARPLAVPISAHTWFVARNERARSVYDLLGGALNGGKSILAS</sequence>
<dbReference type="GO" id="GO:0000124">
    <property type="term" value="C:SAGA complex"/>
    <property type="evidence" value="ECO:0007669"/>
    <property type="project" value="InterPro"/>
</dbReference>
<evidence type="ECO:0000313" key="3">
    <source>
        <dbReference type="EMBL" id="KIY70290.1"/>
    </source>
</evidence>
<feature type="compositionally biased region" description="Basic and acidic residues" evidence="1">
    <location>
        <begin position="122"/>
        <end position="139"/>
    </location>
</feature>
<evidence type="ECO:0000259" key="2">
    <source>
        <dbReference type="PROSITE" id="PS51505"/>
    </source>
</evidence>
<evidence type="ECO:0000313" key="4">
    <source>
        <dbReference type="Proteomes" id="UP000054007"/>
    </source>
</evidence>
<name>A0A0D7BJ92_9AGAR</name>
<accession>A0A0D7BJ92</accession>
<feature type="region of interest" description="Disordered" evidence="1">
    <location>
        <begin position="1"/>
        <end position="21"/>
    </location>
</feature>
<feature type="domain" description="SCA7" evidence="2">
    <location>
        <begin position="121"/>
        <end position="188"/>
    </location>
</feature>
<dbReference type="PANTHER" id="PTHR47805">
    <property type="entry name" value="SAGA-ASSOCIATED FACTOR 73"/>
    <property type="match status" value="1"/>
</dbReference>
<dbReference type="GO" id="GO:0031048">
    <property type="term" value="P:regulatory ncRNA-mediated heterochromatin formation"/>
    <property type="evidence" value="ECO:0007669"/>
    <property type="project" value="TreeGrafter"/>
</dbReference>
<dbReference type="AlphaFoldDB" id="A0A0D7BJ92"/>
<feature type="compositionally biased region" description="Basic and acidic residues" evidence="1">
    <location>
        <begin position="187"/>
        <end position="212"/>
    </location>
</feature>
<dbReference type="PROSITE" id="PS51505">
    <property type="entry name" value="SCA7"/>
    <property type="match status" value="1"/>
</dbReference>
<dbReference type="GO" id="GO:1904802">
    <property type="term" value="P:RITS complex assembly"/>
    <property type="evidence" value="ECO:0007669"/>
    <property type="project" value="TreeGrafter"/>
</dbReference>
<feature type="region of interest" description="Disordered" evidence="1">
    <location>
        <begin position="84"/>
        <end position="139"/>
    </location>
</feature>
<feature type="region of interest" description="Disordered" evidence="1">
    <location>
        <begin position="153"/>
        <end position="243"/>
    </location>
</feature>
<reference evidence="3 4" key="1">
    <citation type="journal article" date="2015" name="Fungal Genet. Biol.">
        <title>Evolution of novel wood decay mechanisms in Agaricales revealed by the genome sequences of Fistulina hepatica and Cylindrobasidium torrendii.</title>
        <authorList>
            <person name="Floudas D."/>
            <person name="Held B.W."/>
            <person name="Riley R."/>
            <person name="Nagy L.G."/>
            <person name="Koehler G."/>
            <person name="Ransdell A.S."/>
            <person name="Younus H."/>
            <person name="Chow J."/>
            <person name="Chiniquy J."/>
            <person name="Lipzen A."/>
            <person name="Tritt A."/>
            <person name="Sun H."/>
            <person name="Haridas S."/>
            <person name="LaButti K."/>
            <person name="Ohm R.A."/>
            <person name="Kues U."/>
            <person name="Blanchette R.A."/>
            <person name="Grigoriev I.V."/>
            <person name="Minto R.E."/>
            <person name="Hibbett D.S."/>
        </authorList>
    </citation>
    <scope>NUCLEOTIDE SEQUENCE [LARGE SCALE GENOMIC DNA]</scope>
    <source>
        <strain evidence="3 4">FP15055 ss-10</strain>
    </source>
</reference>
<evidence type="ECO:0000256" key="1">
    <source>
        <dbReference type="SAM" id="MobiDB-lite"/>
    </source>
</evidence>
<dbReference type="InterPro" id="IPR037804">
    <property type="entry name" value="SGF73"/>
</dbReference>
<proteinExistence type="predicted"/>
<dbReference type="OrthoDB" id="21678at2759"/>